<keyword evidence="1" id="KW-0812">Transmembrane</keyword>
<keyword evidence="3" id="KW-1185">Reference proteome</keyword>
<sequence length="153" mass="16288">MSPLTKTQALDRHALVMAIWLALGLVAVMLFDYGSDGGGWIATLSAFGAVLAAFIGHIIVNAVYDTGFSRRELALGLVIYAGALVACGLAALLVPGFGARNFLPLSLGFGGLFAAVVFYMITHFGVRRSFEAFDVIGDFGTDGPDRNSRQERR</sequence>
<dbReference type="RefSeq" id="WP_151115133.1">
    <property type="nucleotide sequence ID" value="NZ_CP042582.1"/>
</dbReference>
<organism evidence="2 3">
    <name type="scientific">Hypericibacter adhaerens</name>
    <dbReference type="NCBI Taxonomy" id="2602016"/>
    <lineage>
        <taxon>Bacteria</taxon>
        <taxon>Pseudomonadati</taxon>
        <taxon>Pseudomonadota</taxon>
        <taxon>Alphaproteobacteria</taxon>
        <taxon>Rhodospirillales</taxon>
        <taxon>Dongiaceae</taxon>
        <taxon>Hypericibacter</taxon>
    </lineage>
</organism>
<dbReference type="Proteomes" id="UP000325797">
    <property type="component" value="Chromosome"/>
</dbReference>
<proteinExistence type="predicted"/>
<feature type="transmembrane region" description="Helical" evidence="1">
    <location>
        <begin position="12"/>
        <end position="31"/>
    </location>
</feature>
<feature type="transmembrane region" description="Helical" evidence="1">
    <location>
        <begin position="37"/>
        <end position="61"/>
    </location>
</feature>
<name>A0A5J6MUT0_9PROT</name>
<feature type="transmembrane region" description="Helical" evidence="1">
    <location>
        <begin position="102"/>
        <end position="121"/>
    </location>
</feature>
<dbReference type="EMBL" id="CP042582">
    <property type="protein sequence ID" value="QEX20934.1"/>
    <property type="molecule type" value="Genomic_DNA"/>
</dbReference>
<dbReference type="OrthoDB" id="7854925at2"/>
<reference evidence="2 3" key="1">
    <citation type="submission" date="2019-08" db="EMBL/GenBank/DDBJ databases">
        <title>Hyperibacter terrae gen. nov., sp. nov. and Hyperibacter viscosus sp. nov., two new members in the family Rhodospirillaceae isolated from the rhizosphere of Hypericum perforatum.</title>
        <authorList>
            <person name="Noviana Z."/>
        </authorList>
    </citation>
    <scope>NUCLEOTIDE SEQUENCE [LARGE SCALE GENOMIC DNA]</scope>
    <source>
        <strain evidence="2 3">R5959</strain>
    </source>
</reference>
<keyword evidence="1" id="KW-1133">Transmembrane helix</keyword>
<evidence type="ECO:0000313" key="2">
    <source>
        <dbReference type="EMBL" id="QEX20934.1"/>
    </source>
</evidence>
<dbReference type="AlphaFoldDB" id="A0A5J6MUT0"/>
<evidence type="ECO:0000256" key="1">
    <source>
        <dbReference type="SAM" id="Phobius"/>
    </source>
</evidence>
<gene>
    <name evidence="2" type="ORF">FRZ61_08540</name>
</gene>
<dbReference type="KEGG" id="hadh:FRZ61_08540"/>
<keyword evidence="1" id="KW-0472">Membrane</keyword>
<evidence type="ECO:0000313" key="3">
    <source>
        <dbReference type="Proteomes" id="UP000325797"/>
    </source>
</evidence>
<accession>A0A5J6MUT0</accession>
<protein>
    <submittedName>
        <fullName evidence="2">Uncharacterized protein</fullName>
    </submittedName>
</protein>
<feature type="transmembrane region" description="Helical" evidence="1">
    <location>
        <begin position="73"/>
        <end position="96"/>
    </location>
</feature>